<dbReference type="GO" id="GO:0004379">
    <property type="term" value="F:glycylpeptide N-tetradecanoyltransferase activity"/>
    <property type="evidence" value="ECO:0007669"/>
    <property type="project" value="UniProtKB-EC"/>
</dbReference>
<evidence type="ECO:0000259" key="6">
    <source>
        <dbReference type="Pfam" id="PF01233"/>
    </source>
</evidence>
<dbReference type="InterPro" id="IPR016181">
    <property type="entry name" value="Acyl_CoA_acyltransferase"/>
</dbReference>
<dbReference type="SUPFAM" id="SSF55729">
    <property type="entry name" value="Acyl-CoA N-acyltransferases (Nat)"/>
    <property type="match status" value="1"/>
</dbReference>
<evidence type="ECO:0000256" key="1">
    <source>
        <dbReference type="ARBA" id="ARBA00009469"/>
    </source>
</evidence>
<organism evidence="7">
    <name type="scientific">viral metagenome</name>
    <dbReference type="NCBI Taxonomy" id="1070528"/>
    <lineage>
        <taxon>unclassified sequences</taxon>
        <taxon>metagenomes</taxon>
        <taxon>organismal metagenomes</taxon>
    </lineage>
</organism>
<dbReference type="Pfam" id="PF01233">
    <property type="entry name" value="NMT"/>
    <property type="match status" value="1"/>
</dbReference>
<dbReference type="AlphaFoldDB" id="A0A6C0C4Q0"/>
<keyword evidence="5" id="KW-0812">Transmembrane</keyword>
<protein>
    <recommendedName>
        <fullName evidence="2">glycylpeptide N-tetradecanoyltransferase</fullName>
        <ecNumber evidence="2">2.3.1.97</ecNumber>
    </recommendedName>
</protein>
<feature type="transmembrane region" description="Helical" evidence="5">
    <location>
        <begin position="6"/>
        <end position="22"/>
    </location>
</feature>
<dbReference type="EMBL" id="MN739320">
    <property type="protein sequence ID" value="QHS98628.1"/>
    <property type="molecule type" value="Genomic_DNA"/>
</dbReference>
<evidence type="ECO:0000256" key="4">
    <source>
        <dbReference type="ARBA" id="ARBA00023315"/>
    </source>
</evidence>
<dbReference type="EC" id="2.3.1.97" evidence="2"/>
<keyword evidence="3" id="KW-0808">Transferase</keyword>
<sequence length="384" mass="45792">MIINTILIIIILFVVLYLYYKYKYQFWSRQPVFHYHNIKYWLNPPGIIQHGIPKIDKYYNPEIQFDTFMKLKTEKKALFITFIKSHFMPHKTEQYTPTQQSIIPYFEHNNDSSYISLYIQKVNNSNRIIASMTTRPLDCVMNNNKLKCHYVDHLCVHKEKRKRGIAPEIIYSHYVNHRKSHKNVVFLFKREGDSTMIVPLCIYKNYGFDMKYWYKNISFDQPNINVVLINDSNLKLILDIWNSIDSNFECVIKPNISNIKHLLESENIYISVVMVNNVPVSIYVFRKTYTTYNGENSLEFIASYNDVNMNPNEKMFTLGALISIDKIRKISPLRYLFIENISNNFIIIKHILERYTSFVQITTSYYFYNFGLRPLMSTDVFMVN</sequence>
<feature type="domain" description="Glycylpeptide N-tetradecanoyltransferase N-terminal" evidence="6">
    <location>
        <begin position="121"/>
        <end position="171"/>
    </location>
</feature>
<dbReference type="InterPro" id="IPR022676">
    <property type="entry name" value="NMT_N"/>
</dbReference>
<evidence type="ECO:0000313" key="7">
    <source>
        <dbReference type="EMBL" id="QHS98628.1"/>
    </source>
</evidence>
<evidence type="ECO:0000256" key="5">
    <source>
        <dbReference type="SAM" id="Phobius"/>
    </source>
</evidence>
<keyword evidence="5" id="KW-0472">Membrane</keyword>
<evidence type="ECO:0000256" key="2">
    <source>
        <dbReference type="ARBA" id="ARBA00012923"/>
    </source>
</evidence>
<evidence type="ECO:0000256" key="3">
    <source>
        <dbReference type="ARBA" id="ARBA00022679"/>
    </source>
</evidence>
<reference evidence="7" key="1">
    <citation type="journal article" date="2020" name="Nature">
        <title>Giant virus diversity and host interactions through global metagenomics.</title>
        <authorList>
            <person name="Schulz F."/>
            <person name="Roux S."/>
            <person name="Paez-Espino D."/>
            <person name="Jungbluth S."/>
            <person name="Walsh D.A."/>
            <person name="Denef V.J."/>
            <person name="McMahon K.D."/>
            <person name="Konstantinidis K.T."/>
            <person name="Eloe-Fadrosh E.A."/>
            <person name="Kyrpides N.C."/>
            <person name="Woyke T."/>
        </authorList>
    </citation>
    <scope>NUCLEOTIDE SEQUENCE</scope>
    <source>
        <strain evidence="7">GVMAG-M-3300020185-18</strain>
    </source>
</reference>
<accession>A0A6C0C4Q0</accession>
<name>A0A6C0C4Q0_9ZZZZ</name>
<comment type="similarity">
    <text evidence="1">Belongs to the NMT family.</text>
</comment>
<keyword evidence="5" id="KW-1133">Transmembrane helix</keyword>
<keyword evidence="4" id="KW-0012">Acyltransferase</keyword>
<proteinExistence type="inferred from homology"/>
<dbReference type="Gene3D" id="3.40.630.30">
    <property type="match status" value="1"/>
</dbReference>